<gene>
    <name evidence="3" type="ORF">HYH03_008945</name>
</gene>
<reference evidence="3" key="1">
    <citation type="journal article" date="2020" name="bioRxiv">
        <title>Comparative genomics of Chlamydomonas.</title>
        <authorList>
            <person name="Craig R.J."/>
            <person name="Hasan A.R."/>
            <person name="Ness R.W."/>
            <person name="Keightley P.D."/>
        </authorList>
    </citation>
    <scope>NUCLEOTIDE SEQUENCE</scope>
    <source>
        <strain evidence="3">CCAP 11/70</strain>
    </source>
</reference>
<keyword evidence="2" id="KW-0812">Transmembrane</keyword>
<protein>
    <submittedName>
        <fullName evidence="3">Uncharacterized protein</fullName>
    </submittedName>
</protein>
<name>A0A835Y863_9CHLO</name>
<feature type="transmembrane region" description="Helical" evidence="2">
    <location>
        <begin position="177"/>
        <end position="199"/>
    </location>
</feature>
<keyword evidence="2" id="KW-1133">Transmembrane helix</keyword>
<dbReference type="AlphaFoldDB" id="A0A835Y863"/>
<feature type="region of interest" description="Disordered" evidence="1">
    <location>
        <begin position="1"/>
        <end position="21"/>
    </location>
</feature>
<evidence type="ECO:0000256" key="2">
    <source>
        <dbReference type="SAM" id="Phobius"/>
    </source>
</evidence>
<feature type="transmembrane region" description="Helical" evidence="2">
    <location>
        <begin position="103"/>
        <end position="127"/>
    </location>
</feature>
<comment type="caution">
    <text evidence="3">The sequence shown here is derived from an EMBL/GenBank/DDBJ whole genome shotgun (WGS) entry which is preliminary data.</text>
</comment>
<sequence>MSAKVAPEEPAPGGGGANGPAAGAPPGLEIRHLGLAGFVKRYARLANEWTVLSSLVPPKDLRVRLQTEWSTMGIVCSLLVTLAYSIFTAPPAVMIQGGGSQTVFVLICGGSVAFNLCCVALSTFLLVQLNLMTDDEVLWFTRSYSWVNGVNFVVFLFATLLLVATLMSIAIKLYDSSGIIVSGLIGGTIFVVASIIFMIDSGRKMARIRAGVGESFRLGGPPPPSVGAAPAGGPRHVRAAGSLKDDEDDD</sequence>
<evidence type="ECO:0000313" key="4">
    <source>
        <dbReference type="Proteomes" id="UP000612055"/>
    </source>
</evidence>
<accession>A0A835Y863</accession>
<dbReference type="Proteomes" id="UP000612055">
    <property type="component" value="Unassembled WGS sequence"/>
</dbReference>
<keyword evidence="2" id="KW-0472">Membrane</keyword>
<feature type="transmembrane region" description="Helical" evidence="2">
    <location>
        <begin position="148"/>
        <end position="171"/>
    </location>
</feature>
<dbReference type="OrthoDB" id="10644104at2759"/>
<dbReference type="EMBL" id="JAEHOE010000042">
    <property type="protein sequence ID" value="KAG2492784.1"/>
    <property type="molecule type" value="Genomic_DNA"/>
</dbReference>
<keyword evidence="4" id="KW-1185">Reference proteome</keyword>
<feature type="region of interest" description="Disordered" evidence="1">
    <location>
        <begin position="217"/>
        <end position="250"/>
    </location>
</feature>
<evidence type="ECO:0000256" key="1">
    <source>
        <dbReference type="SAM" id="MobiDB-lite"/>
    </source>
</evidence>
<organism evidence="3 4">
    <name type="scientific">Edaphochlamys debaryana</name>
    <dbReference type="NCBI Taxonomy" id="47281"/>
    <lineage>
        <taxon>Eukaryota</taxon>
        <taxon>Viridiplantae</taxon>
        <taxon>Chlorophyta</taxon>
        <taxon>core chlorophytes</taxon>
        <taxon>Chlorophyceae</taxon>
        <taxon>CS clade</taxon>
        <taxon>Chlamydomonadales</taxon>
        <taxon>Chlamydomonadales incertae sedis</taxon>
        <taxon>Edaphochlamys</taxon>
    </lineage>
</organism>
<proteinExistence type="predicted"/>
<feature type="transmembrane region" description="Helical" evidence="2">
    <location>
        <begin position="69"/>
        <end position="87"/>
    </location>
</feature>
<evidence type="ECO:0000313" key="3">
    <source>
        <dbReference type="EMBL" id="KAG2492784.1"/>
    </source>
</evidence>